<comment type="caution">
    <text evidence="3">The sequence shown here is derived from an EMBL/GenBank/DDBJ whole genome shotgun (WGS) entry which is preliminary data.</text>
</comment>
<protein>
    <recommendedName>
        <fullName evidence="5">Pyrroloquinoline-quinone binding quinoprotein</fullName>
    </recommendedName>
</protein>
<reference evidence="3 4" key="1">
    <citation type="submission" date="2018-03" db="EMBL/GenBank/DDBJ databases">
        <title>Genomic Encyclopedia of Archaeal and Bacterial Type Strains, Phase II (KMG-II): from individual species to whole genera.</title>
        <authorList>
            <person name="Goeker M."/>
        </authorList>
    </citation>
    <scope>NUCLEOTIDE SEQUENCE [LARGE SCALE GENOMIC DNA]</scope>
    <source>
        <strain evidence="3 4">DSM 45348</strain>
    </source>
</reference>
<evidence type="ECO:0000313" key="3">
    <source>
        <dbReference type="EMBL" id="PRY20123.1"/>
    </source>
</evidence>
<keyword evidence="4" id="KW-1185">Reference proteome</keyword>
<keyword evidence="2" id="KW-0732">Signal</keyword>
<dbReference type="PANTHER" id="PTHR31778">
    <property type="entry name" value="BUD SITE SELECTION PROTEIN RAX2"/>
    <property type="match status" value="1"/>
</dbReference>
<keyword evidence="1" id="KW-0472">Membrane</keyword>
<evidence type="ECO:0008006" key="5">
    <source>
        <dbReference type="Google" id="ProtNLM"/>
    </source>
</evidence>
<keyword evidence="1" id="KW-1133">Transmembrane helix</keyword>
<accession>A0A2T0RG33</accession>
<dbReference type="GO" id="GO:1902929">
    <property type="term" value="C:plasma membrane of growing cell tip"/>
    <property type="evidence" value="ECO:0007669"/>
    <property type="project" value="TreeGrafter"/>
</dbReference>
<dbReference type="InterPro" id="IPR011047">
    <property type="entry name" value="Quinoprotein_ADH-like_sf"/>
</dbReference>
<dbReference type="AlphaFoldDB" id="A0A2T0RG33"/>
<feature type="transmembrane region" description="Helical" evidence="1">
    <location>
        <begin position="60"/>
        <end position="82"/>
    </location>
</feature>
<proteinExistence type="predicted"/>
<feature type="chain" id="PRO_5038764299" description="Pyrroloquinoline-quinone binding quinoprotein" evidence="2">
    <location>
        <begin position="45"/>
        <end position="394"/>
    </location>
</feature>
<dbReference type="Proteomes" id="UP000239209">
    <property type="component" value="Unassembled WGS sequence"/>
</dbReference>
<dbReference type="InterPro" id="IPR015943">
    <property type="entry name" value="WD40/YVTN_repeat-like_dom_sf"/>
</dbReference>
<dbReference type="SUPFAM" id="SSF50998">
    <property type="entry name" value="Quinoprotein alcohol dehydrogenase-like"/>
    <property type="match status" value="1"/>
</dbReference>
<feature type="signal peptide" evidence="2">
    <location>
        <begin position="1"/>
        <end position="44"/>
    </location>
</feature>
<keyword evidence="1" id="KW-0812">Transmembrane</keyword>
<dbReference type="Gene3D" id="2.130.10.10">
    <property type="entry name" value="YVTN repeat-like/Quinoprotein amine dehydrogenase"/>
    <property type="match status" value="1"/>
</dbReference>
<evidence type="ECO:0000256" key="2">
    <source>
        <dbReference type="SAM" id="SignalP"/>
    </source>
</evidence>
<dbReference type="PANTHER" id="PTHR31778:SF2">
    <property type="entry name" value="BUD SITE SELECTION PROTEIN RAX2"/>
    <property type="match status" value="1"/>
</dbReference>
<gene>
    <name evidence="3" type="ORF">CLV70_1254</name>
</gene>
<organism evidence="3 4">
    <name type="scientific">Pseudosporangium ferrugineum</name>
    <dbReference type="NCBI Taxonomy" id="439699"/>
    <lineage>
        <taxon>Bacteria</taxon>
        <taxon>Bacillati</taxon>
        <taxon>Actinomycetota</taxon>
        <taxon>Actinomycetes</taxon>
        <taxon>Micromonosporales</taxon>
        <taxon>Micromonosporaceae</taxon>
        <taxon>Pseudosporangium</taxon>
    </lineage>
</organism>
<evidence type="ECO:0000256" key="1">
    <source>
        <dbReference type="SAM" id="Phobius"/>
    </source>
</evidence>
<sequence length="394" mass="39924">MGVATTTRMLKSVMPFFTTTLPGRALTCTMALGVVIAAATAASAGTVAGRPMAGPSFNGPVHAVVYSGTTVFVGGSFTAAVVDGKKVARQRLAAVDARTGSLLPWAPTADATVRTLAVSGGVVYVGGDFSSVSGKRRDSLAGISAVSASVTALKHNISGQVNALAVGGGRLFVGGRITAVDGKNRANLARFSLPAGTLATWAARTDDTVNALAVTGNRLYVGGRFHKADDVRATLRLAAVDTSTGELHTGFRPAAPSAVYALTADSTGVYAAHGGQGGRAVRYSTTGATKWSRVFDGDVQAITRLDGITYVGGHFDVACTTARNTARGACTDGSVPRVKFAAIDGKGQLSDWAPQANGVVGVRALTASPALGQISAGGDFTVVAGRSNKRFAAF</sequence>
<evidence type="ECO:0000313" key="4">
    <source>
        <dbReference type="Proteomes" id="UP000239209"/>
    </source>
</evidence>
<dbReference type="EMBL" id="PVZG01000025">
    <property type="protein sequence ID" value="PRY20123.1"/>
    <property type="molecule type" value="Genomic_DNA"/>
</dbReference>
<name>A0A2T0RG33_9ACTN</name>